<keyword evidence="2" id="KW-0812">Transmembrane</keyword>
<feature type="transmembrane region" description="Helical" evidence="2">
    <location>
        <begin position="37"/>
        <end position="59"/>
    </location>
</feature>
<comment type="caution">
    <text evidence="3">The sequence shown here is derived from an EMBL/GenBank/DDBJ whole genome shotgun (WGS) entry which is preliminary data.</text>
</comment>
<dbReference type="Proteomes" id="UP001500888">
    <property type="component" value="Unassembled WGS sequence"/>
</dbReference>
<feature type="region of interest" description="Disordered" evidence="1">
    <location>
        <begin position="1"/>
        <end position="23"/>
    </location>
</feature>
<accession>A0ABP7HLC6</accession>
<evidence type="ECO:0000256" key="2">
    <source>
        <dbReference type="SAM" id="Phobius"/>
    </source>
</evidence>
<gene>
    <name evidence="3" type="ORF">GCM10022226_08400</name>
</gene>
<sequence>MCSTAGYAGGAAPGTATGRGDRPTVVRARLRGVSDTAAIGGITAVMSLATAIGAALFAAAARCGAKVLLVGEFAAPASGPP</sequence>
<keyword evidence="4" id="KW-1185">Reference proteome</keyword>
<proteinExistence type="predicted"/>
<evidence type="ECO:0000256" key="1">
    <source>
        <dbReference type="SAM" id="MobiDB-lite"/>
    </source>
</evidence>
<keyword evidence="2" id="KW-0472">Membrane</keyword>
<protein>
    <submittedName>
        <fullName evidence="3">Uncharacterized protein</fullName>
    </submittedName>
</protein>
<evidence type="ECO:0000313" key="4">
    <source>
        <dbReference type="Proteomes" id="UP001500888"/>
    </source>
</evidence>
<organism evidence="3 4">
    <name type="scientific">Sphaerisporangium flaviroseum</name>
    <dbReference type="NCBI Taxonomy" id="509199"/>
    <lineage>
        <taxon>Bacteria</taxon>
        <taxon>Bacillati</taxon>
        <taxon>Actinomycetota</taxon>
        <taxon>Actinomycetes</taxon>
        <taxon>Streptosporangiales</taxon>
        <taxon>Streptosporangiaceae</taxon>
        <taxon>Sphaerisporangium</taxon>
    </lineage>
</organism>
<name>A0ABP7HLC6_9ACTN</name>
<evidence type="ECO:0000313" key="3">
    <source>
        <dbReference type="EMBL" id="GAA3791713.1"/>
    </source>
</evidence>
<keyword evidence="2" id="KW-1133">Transmembrane helix</keyword>
<reference evidence="4" key="1">
    <citation type="journal article" date="2019" name="Int. J. Syst. Evol. Microbiol.">
        <title>The Global Catalogue of Microorganisms (GCM) 10K type strain sequencing project: providing services to taxonomists for standard genome sequencing and annotation.</title>
        <authorList>
            <consortium name="The Broad Institute Genomics Platform"/>
            <consortium name="The Broad Institute Genome Sequencing Center for Infectious Disease"/>
            <person name="Wu L."/>
            <person name="Ma J."/>
        </authorList>
    </citation>
    <scope>NUCLEOTIDE SEQUENCE [LARGE SCALE GENOMIC DNA]</scope>
    <source>
        <strain evidence="4">JCM 16908</strain>
    </source>
</reference>
<dbReference type="EMBL" id="BAAAZR010000001">
    <property type="protein sequence ID" value="GAA3791713.1"/>
    <property type="molecule type" value="Genomic_DNA"/>
</dbReference>